<keyword evidence="3 11" id="KW-0813">Transport</keyword>
<keyword evidence="8" id="KW-0496">Mitochondrion</keyword>
<reference evidence="12 13" key="1">
    <citation type="submission" date="2022-01" db="EMBL/GenBank/DDBJ databases">
        <title>A chromosomal length assembly of Cordylochernes scorpioides.</title>
        <authorList>
            <person name="Zeh D."/>
            <person name="Zeh J."/>
        </authorList>
    </citation>
    <scope>NUCLEOTIDE SEQUENCE [LARGE SCALE GENOMIC DNA]</scope>
    <source>
        <strain evidence="12">IN4F17</strain>
        <tissue evidence="12">Whole Body</tissue>
    </source>
</reference>
<evidence type="ECO:0000313" key="13">
    <source>
        <dbReference type="Proteomes" id="UP001235939"/>
    </source>
</evidence>
<dbReference type="InterPro" id="IPR018108">
    <property type="entry name" value="MCP_transmembrane"/>
</dbReference>
<evidence type="ECO:0000256" key="8">
    <source>
        <dbReference type="ARBA" id="ARBA00023128"/>
    </source>
</evidence>
<dbReference type="Gene3D" id="1.50.40.10">
    <property type="entry name" value="Mitochondrial carrier domain"/>
    <property type="match status" value="1"/>
</dbReference>
<sequence>MDELPNPQMTPLDVVKVRLQAQQKEMVHSKCFTYCNTVVEDFCCCVNGVIRNGTGSFETSRPLTGTKDAFLRIARSEGLVTLWSGLPPTLLMSVPSTVIYFTVYDQLKDICSTQLSLQSSVAGPMLAGASARVVAVTCISPLEMVRTAMQSKKLSYLEMGQALRDQVQSKGIGSMWRGLVPTIWRDVPFS</sequence>
<feature type="repeat" description="Solcar" evidence="10">
    <location>
        <begin position="1"/>
        <end position="110"/>
    </location>
</feature>
<keyword evidence="13" id="KW-1185">Reference proteome</keyword>
<keyword evidence="5" id="KW-0677">Repeat</keyword>
<feature type="repeat" description="Solcar" evidence="10">
    <location>
        <begin position="119"/>
        <end position="190"/>
    </location>
</feature>
<comment type="subcellular location">
    <subcellularLocation>
        <location evidence="1">Mitochondrion inner membrane</location>
        <topology evidence="1">Multi-pass membrane protein</topology>
    </subcellularLocation>
</comment>
<protein>
    <submittedName>
        <fullName evidence="12">SLC25A40</fullName>
    </submittedName>
</protein>
<accession>A0ABY6LJE6</accession>
<dbReference type="Pfam" id="PF00153">
    <property type="entry name" value="Mito_carr"/>
    <property type="match status" value="2"/>
</dbReference>
<evidence type="ECO:0000256" key="3">
    <source>
        <dbReference type="ARBA" id="ARBA00022448"/>
    </source>
</evidence>
<evidence type="ECO:0000256" key="1">
    <source>
        <dbReference type="ARBA" id="ARBA00004448"/>
    </source>
</evidence>
<organism evidence="12 13">
    <name type="scientific">Cordylochernes scorpioides</name>
    <dbReference type="NCBI Taxonomy" id="51811"/>
    <lineage>
        <taxon>Eukaryota</taxon>
        <taxon>Metazoa</taxon>
        <taxon>Ecdysozoa</taxon>
        <taxon>Arthropoda</taxon>
        <taxon>Chelicerata</taxon>
        <taxon>Arachnida</taxon>
        <taxon>Pseudoscorpiones</taxon>
        <taxon>Cheliferoidea</taxon>
        <taxon>Chernetidae</taxon>
        <taxon>Cordylochernes</taxon>
    </lineage>
</organism>
<dbReference type="PANTHER" id="PTHR45760">
    <property type="entry name" value="FI19922P1-RELATED"/>
    <property type="match status" value="1"/>
</dbReference>
<dbReference type="EMBL" id="CP092882">
    <property type="protein sequence ID" value="UYV81261.1"/>
    <property type="molecule type" value="Genomic_DNA"/>
</dbReference>
<feature type="non-terminal residue" evidence="12">
    <location>
        <position position="1"/>
    </location>
</feature>
<comment type="similarity">
    <text evidence="2 11">Belongs to the mitochondrial carrier (TC 2.A.29) family.</text>
</comment>
<evidence type="ECO:0000256" key="7">
    <source>
        <dbReference type="ARBA" id="ARBA00022989"/>
    </source>
</evidence>
<keyword evidence="9 10" id="KW-0472">Membrane</keyword>
<dbReference type="InterPro" id="IPR045315">
    <property type="entry name" value="Mtm1-like"/>
</dbReference>
<proteinExistence type="inferred from homology"/>
<dbReference type="SUPFAM" id="SSF103506">
    <property type="entry name" value="Mitochondrial carrier"/>
    <property type="match status" value="1"/>
</dbReference>
<evidence type="ECO:0000256" key="6">
    <source>
        <dbReference type="ARBA" id="ARBA00022792"/>
    </source>
</evidence>
<dbReference type="InterPro" id="IPR023395">
    <property type="entry name" value="MCP_dom_sf"/>
</dbReference>
<evidence type="ECO:0000256" key="2">
    <source>
        <dbReference type="ARBA" id="ARBA00006375"/>
    </source>
</evidence>
<keyword evidence="4 10" id="KW-0812">Transmembrane</keyword>
<evidence type="ECO:0000256" key="5">
    <source>
        <dbReference type="ARBA" id="ARBA00022737"/>
    </source>
</evidence>
<keyword evidence="7" id="KW-1133">Transmembrane helix</keyword>
<evidence type="ECO:0000256" key="4">
    <source>
        <dbReference type="ARBA" id="ARBA00022692"/>
    </source>
</evidence>
<evidence type="ECO:0000256" key="11">
    <source>
        <dbReference type="RuleBase" id="RU000488"/>
    </source>
</evidence>
<evidence type="ECO:0000256" key="10">
    <source>
        <dbReference type="PROSITE-ProRule" id="PRU00282"/>
    </source>
</evidence>
<dbReference type="Proteomes" id="UP001235939">
    <property type="component" value="Chromosome 20"/>
</dbReference>
<dbReference type="PANTHER" id="PTHR45760:SF2">
    <property type="entry name" value="FI19922P1-RELATED"/>
    <property type="match status" value="1"/>
</dbReference>
<evidence type="ECO:0000313" key="12">
    <source>
        <dbReference type="EMBL" id="UYV81261.1"/>
    </source>
</evidence>
<gene>
    <name evidence="12" type="ORF">LAZ67_20000572</name>
</gene>
<name>A0ABY6LJE6_9ARAC</name>
<keyword evidence="6" id="KW-0999">Mitochondrion inner membrane</keyword>
<evidence type="ECO:0000256" key="9">
    <source>
        <dbReference type="ARBA" id="ARBA00023136"/>
    </source>
</evidence>
<dbReference type="PROSITE" id="PS50920">
    <property type="entry name" value="SOLCAR"/>
    <property type="match status" value="2"/>
</dbReference>